<dbReference type="Proteomes" id="UP000676409">
    <property type="component" value="Chromosome"/>
</dbReference>
<dbReference type="InterPro" id="IPR026634">
    <property type="entry name" value="TPST-like"/>
</dbReference>
<evidence type="ECO:0000256" key="1">
    <source>
        <dbReference type="ARBA" id="ARBA00022679"/>
    </source>
</evidence>
<keyword evidence="2" id="KW-0802">TPR repeat</keyword>
<gene>
    <name evidence="3" type="ORF">KCG34_02370</name>
</gene>
<sequence>MSKRPGPTAAEQLAARAREALAAGRLDEARAIGLRAIQVDPDCAMAFHAVGDVAAAVGALEPATQYLRRAHELDPNDPVPLARLSTVLIGLNRLAEARAVVRQALALKPRDAFSLETLAITLTRTGDYAEAVRLLERVVTLAPRNTGALYNLGLARQYIGEIDGAGRALRRVLELDPGHGGAWRVLVELTPQSPANNHQHTLEALFRQAESDTQRALPLGHALAKTAEDLGQYEQALEWLTRAKAARRRVVPYDPARDEALFAAAAETGGAPGAANGEAGPIFVVGLPRSGTTLVDRILSSHPEVGSIGEQYAFPLLLKQAAATPGLHLADPAAIRAAGAIDLPALGRAYMDQARAILPDRPRLTDKLPFNFFYAGLILQALPSARIVCLRRDPMDACLSNYRQLFGRDSPFHDYAYDLADIARYVAAFERLAAHWRRALPADRYFEITYERLVADQEGETRRLLAFCGLDWDPRCLDFHENRAGVATASVVQVRQPLFSSSIGRWRRYGPGLAAAEAVLAEAGLLPA</sequence>
<dbReference type="Pfam" id="PF14559">
    <property type="entry name" value="TPR_19"/>
    <property type="match status" value="2"/>
</dbReference>
<dbReference type="EMBL" id="CP073078">
    <property type="protein sequence ID" value="QUD88752.1"/>
    <property type="molecule type" value="Genomic_DNA"/>
</dbReference>
<dbReference type="Gene3D" id="3.40.50.300">
    <property type="entry name" value="P-loop containing nucleotide triphosphate hydrolases"/>
    <property type="match status" value="1"/>
</dbReference>
<evidence type="ECO:0000313" key="3">
    <source>
        <dbReference type="EMBL" id="QUD88752.1"/>
    </source>
</evidence>
<evidence type="ECO:0000313" key="4">
    <source>
        <dbReference type="Proteomes" id="UP000676409"/>
    </source>
</evidence>
<dbReference type="KEGG" id="caul:KCG34_02370"/>
<dbReference type="PANTHER" id="PTHR12788:SF10">
    <property type="entry name" value="PROTEIN-TYROSINE SULFOTRANSFERASE"/>
    <property type="match status" value="1"/>
</dbReference>
<feature type="repeat" description="TPR" evidence="2">
    <location>
        <begin position="44"/>
        <end position="77"/>
    </location>
</feature>
<protein>
    <submittedName>
        <fullName evidence="3">Sulfotransferase</fullName>
    </submittedName>
</protein>
<dbReference type="InterPro" id="IPR019734">
    <property type="entry name" value="TPR_rpt"/>
</dbReference>
<dbReference type="PANTHER" id="PTHR12788">
    <property type="entry name" value="PROTEIN-TYROSINE SULFOTRANSFERASE 2"/>
    <property type="match status" value="1"/>
</dbReference>
<dbReference type="PROSITE" id="PS50005">
    <property type="entry name" value="TPR"/>
    <property type="match status" value="3"/>
</dbReference>
<dbReference type="SUPFAM" id="SSF48452">
    <property type="entry name" value="TPR-like"/>
    <property type="match status" value="1"/>
</dbReference>
<dbReference type="InterPro" id="IPR027417">
    <property type="entry name" value="P-loop_NTPase"/>
</dbReference>
<organism evidence="3 4">
    <name type="scientific">Phenylobacterium montanum</name>
    <dbReference type="NCBI Taxonomy" id="2823693"/>
    <lineage>
        <taxon>Bacteria</taxon>
        <taxon>Pseudomonadati</taxon>
        <taxon>Pseudomonadota</taxon>
        <taxon>Alphaproteobacteria</taxon>
        <taxon>Caulobacterales</taxon>
        <taxon>Caulobacteraceae</taxon>
        <taxon>Phenylobacterium</taxon>
    </lineage>
</organism>
<evidence type="ECO:0000256" key="2">
    <source>
        <dbReference type="PROSITE-ProRule" id="PRU00339"/>
    </source>
</evidence>
<dbReference type="GO" id="GO:0008476">
    <property type="term" value="F:protein-tyrosine sulfotransferase activity"/>
    <property type="evidence" value="ECO:0007669"/>
    <property type="project" value="InterPro"/>
</dbReference>
<feature type="repeat" description="TPR" evidence="2">
    <location>
        <begin position="146"/>
        <end position="179"/>
    </location>
</feature>
<dbReference type="Gene3D" id="1.25.40.10">
    <property type="entry name" value="Tetratricopeptide repeat domain"/>
    <property type="match status" value="1"/>
</dbReference>
<name>A0A975G1G4_9CAUL</name>
<dbReference type="InterPro" id="IPR011990">
    <property type="entry name" value="TPR-like_helical_dom_sf"/>
</dbReference>
<keyword evidence="4" id="KW-1185">Reference proteome</keyword>
<feature type="repeat" description="TPR" evidence="2">
    <location>
        <begin position="112"/>
        <end position="145"/>
    </location>
</feature>
<accession>A0A975G1G4</accession>
<dbReference type="SUPFAM" id="SSF52540">
    <property type="entry name" value="P-loop containing nucleoside triphosphate hydrolases"/>
    <property type="match status" value="1"/>
</dbReference>
<reference evidence="3" key="1">
    <citation type="submission" date="2021-04" db="EMBL/GenBank/DDBJ databases">
        <title>The complete genome sequence of Caulobacter sp. S6.</title>
        <authorList>
            <person name="Tang Y."/>
            <person name="Ouyang W."/>
            <person name="Liu Q."/>
            <person name="Huang B."/>
            <person name="Guo Z."/>
            <person name="Lei P."/>
        </authorList>
    </citation>
    <scope>NUCLEOTIDE SEQUENCE</scope>
    <source>
        <strain evidence="3">S6</strain>
    </source>
</reference>
<dbReference type="RefSeq" id="WP_211938802.1">
    <property type="nucleotide sequence ID" value="NZ_CP073078.1"/>
</dbReference>
<proteinExistence type="predicted"/>
<dbReference type="Pfam" id="PF13469">
    <property type="entry name" value="Sulfotransfer_3"/>
    <property type="match status" value="1"/>
</dbReference>
<keyword evidence="1" id="KW-0808">Transferase</keyword>
<dbReference type="AlphaFoldDB" id="A0A975G1G4"/>
<dbReference type="SMART" id="SM00028">
    <property type="entry name" value="TPR"/>
    <property type="match status" value="6"/>
</dbReference>